<proteinExistence type="inferred from homology"/>
<dbReference type="SUPFAM" id="SSF48163">
    <property type="entry name" value="An anticodon-binding domain of class I aminoacyl-tRNA synthetases"/>
    <property type="match status" value="1"/>
</dbReference>
<dbReference type="Gene3D" id="1.10.10.350">
    <property type="match status" value="1"/>
</dbReference>
<organism evidence="11 12">
    <name type="scientific">Paenibacillus yanchengensis</name>
    <dbReference type="NCBI Taxonomy" id="2035833"/>
    <lineage>
        <taxon>Bacteria</taxon>
        <taxon>Bacillati</taxon>
        <taxon>Bacillota</taxon>
        <taxon>Bacilli</taxon>
        <taxon>Bacillales</taxon>
        <taxon>Paenibacillaceae</taxon>
        <taxon>Paenibacillus</taxon>
    </lineage>
</organism>
<dbReference type="Proteomes" id="UP001597362">
    <property type="component" value="Unassembled WGS sequence"/>
</dbReference>
<evidence type="ECO:0000256" key="8">
    <source>
        <dbReference type="SAM" id="Coils"/>
    </source>
</evidence>
<comment type="similarity">
    <text evidence="1 7">Belongs to the class-I aminoacyl-tRNA synthetase family. Glutamate--tRNA ligase type 1 subfamily.</text>
</comment>
<dbReference type="Pfam" id="PF19269">
    <property type="entry name" value="Anticodon_2"/>
    <property type="match status" value="1"/>
</dbReference>
<dbReference type="RefSeq" id="WP_377770029.1">
    <property type="nucleotide sequence ID" value="NZ_JBHUHO010000012.1"/>
</dbReference>
<comment type="function">
    <text evidence="7">Catalyzes the attachment of glutamate to tRNA(Glu) in a two-step reaction: glutamate is first activated by ATP to form Glu-AMP and then transferred to the acceptor end of tRNA(Glu).</text>
</comment>
<keyword evidence="4 7" id="KW-0067">ATP-binding</keyword>
<gene>
    <name evidence="7 11" type="primary">gltX</name>
    <name evidence="11" type="ORF">ACFSJH_04505</name>
</gene>
<dbReference type="InterPro" id="IPR014729">
    <property type="entry name" value="Rossmann-like_a/b/a_fold"/>
</dbReference>
<dbReference type="InterPro" id="IPR008925">
    <property type="entry name" value="aa_tRNA-synth_I_cd-bd_sf"/>
</dbReference>
<reference evidence="12" key="1">
    <citation type="journal article" date="2019" name="Int. J. Syst. Evol. Microbiol.">
        <title>The Global Catalogue of Microorganisms (GCM) 10K type strain sequencing project: providing services to taxonomists for standard genome sequencing and annotation.</title>
        <authorList>
            <consortium name="The Broad Institute Genomics Platform"/>
            <consortium name="The Broad Institute Genome Sequencing Center for Infectious Disease"/>
            <person name="Wu L."/>
            <person name="Ma J."/>
        </authorList>
    </citation>
    <scope>NUCLEOTIDE SEQUENCE [LARGE SCALE GENOMIC DNA]</scope>
    <source>
        <strain evidence="12">GH52</strain>
    </source>
</reference>
<dbReference type="NCBIfam" id="TIGR00464">
    <property type="entry name" value="gltX_bact"/>
    <property type="match status" value="1"/>
</dbReference>
<keyword evidence="8" id="KW-0175">Coiled coil</keyword>
<comment type="subunit">
    <text evidence="7">Monomer.</text>
</comment>
<dbReference type="PANTHER" id="PTHR43311:SF2">
    <property type="entry name" value="GLUTAMATE--TRNA LIGASE, MITOCHONDRIAL-RELATED"/>
    <property type="match status" value="1"/>
</dbReference>
<evidence type="ECO:0000259" key="9">
    <source>
        <dbReference type="Pfam" id="PF00749"/>
    </source>
</evidence>
<keyword evidence="6 7" id="KW-0030">Aminoacyl-tRNA synthetase</keyword>
<evidence type="ECO:0000313" key="12">
    <source>
        <dbReference type="Proteomes" id="UP001597362"/>
    </source>
</evidence>
<dbReference type="InterPro" id="IPR000924">
    <property type="entry name" value="Glu/Gln-tRNA-synth"/>
</dbReference>
<evidence type="ECO:0000256" key="4">
    <source>
        <dbReference type="ARBA" id="ARBA00022840"/>
    </source>
</evidence>
<dbReference type="SUPFAM" id="SSF52374">
    <property type="entry name" value="Nucleotidylyl transferase"/>
    <property type="match status" value="1"/>
</dbReference>
<feature type="binding site" evidence="7">
    <location>
        <position position="137"/>
    </location>
    <ligand>
        <name>Zn(2+)</name>
        <dbReference type="ChEBI" id="CHEBI:29105"/>
    </ligand>
</feature>
<keyword evidence="2 7" id="KW-0436">Ligase</keyword>
<dbReference type="InterPro" id="IPR001412">
    <property type="entry name" value="aa-tRNA-synth_I_CS"/>
</dbReference>
<dbReference type="GO" id="GO:0004818">
    <property type="term" value="F:glutamate-tRNA ligase activity"/>
    <property type="evidence" value="ECO:0007669"/>
    <property type="project" value="UniProtKB-EC"/>
</dbReference>
<feature type="binding site" evidence="7">
    <location>
        <position position="108"/>
    </location>
    <ligand>
        <name>Zn(2+)</name>
        <dbReference type="ChEBI" id="CHEBI:29105"/>
    </ligand>
</feature>
<evidence type="ECO:0000256" key="6">
    <source>
        <dbReference type="ARBA" id="ARBA00023146"/>
    </source>
</evidence>
<evidence type="ECO:0000256" key="5">
    <source>
        <dbReference type="ARBA" id="ARBA00022917"/>
    </source>
</evidence>
<feature type="short sequence motif" description="'HIGH' region" evidence="7">
    <location>
        <begin position="11"/>
        <end position="21"/>
    </location>
</feature>
<comment type="subcellular location">
    <subcellularLocation>
        <location evidence="7">Cytoplasm</location>
    </subcellularLocation>
</comment>
<feature type="coiled-coil region" evidence="8">
    <location>
        <begin position="345"/>
        <end position="372"/>
    </location>
</feature>
<feature type="binding site" evidence="7">
    <location>
        <position position="255"/>
    </location>
    <ligand>
        <name>ATP</name>
        <dbReference type="ChEBI" id="CHEBI:30616"/>
    </ligand>
</feature>
<name>A0ABW4YH15_9BACL</name>
<keyword evidence="3 7" id="KW-0547">Nucleotide-binding</keyword>
<evidence type="ECO:0000256" key="1">
    <source>
        <dbReference type="ARBA" id="ARBA00007894"/>
    </source>
</evidence>
<accession>A0ABW4YH15</accession>
<dbReference type="PANTHER" id="PTHR43311">
    <property type="entry name" value="GLUTAMATE--TRNA LIGASE"/>
    <property type="match status" value="1"/>
</dbReference>
<evidence type="ECO:0000256" key="2">
    <source>
        <dbReference type="ARBA" id="ARBA00022598"/>
    </source>
</evidence>
<dbReference type="InterPro" id="IPR033910">
    <property type="entry name" value="GluRS_core"/>
</dbReference>
<feature type="domain" description="Glutamyl/glutaminyl-tRNA synthetase class Ib catalytic" evidence="9">
    <location>
        <begin position="4"/>
        <end position="323"/>
    </location>
</feature>
<dbReference type="CDD" id="cd00808">
    <property type="entry name" value="GluRS_core"/>
    <property type="match status" value="1"/>
</dbReference>
<dbReference type="Pfam" id="PF00749">
    <property type="entry name" value="tRNA-synt_1c"/>
    <property type="match status" value="1"/>
</dbReference>
<evidence type="ECO:0000259" key="10">
    <source>
        <dbReference type="Pfam" id="PF19269"/>
    </source>
</evidence>
<feature type="binding site" evidence="7">
    <location>
        <position position="135"/>
    </location>
    <ligand>
        <name>Zn(2+)</name>
        <dbReference type="ChEBI" id="CHEBI:29105"/>
    </ligand>
</feature>
<feature type="domain" description="Aminoacyl-tRNA synthetase class I anticodon-binding" evidence="10">
    <location>
        <begin position="339"/>
        <end position="484"/>
    </location>
</feature>
<keyword evidence="12" id="KW-1185">Reference proteome</keyword>
<comment type="cofactor">
    <cofactor evidence="7">
        <name>Zn(2+)</name>
        <dbReference type="ChEBI" id="CHEBI:29105"/>
    </cofactor>
    <text evidence="7">Binds 1 zinc ion per subunit.</text>
</comment>
<keyword evidence="7" id="KW-0963">Cytoplasm</keyword>
<evidence type="ECO:0000256" key="3">
    <source>
        <dbReference type="ARBA" id="ARBA00022741"/>
    </source>
</evidence>
<dbReference type="EC" id="6.1.1.17" evidence="7"/>
<dbReference type="InterPro" id="IPR049940">
    <property type="entry name" value="GluQ/Sye"/>
</dbReference>
<dbReference type="Gene3D" id="3.40.50.620">
    <property type="entry name" value="HUPs"/>
    <property type="match status" value="1"/>
</dbReference>
<dbReference type="InterPro" id="IPR004527">
    <property type="entry name" value="Glu-tRNA-ligase_bac/mito"/>
</dbReference>
<dbReference type="PRINTS" id="PR00987">
    <property type="entry name" value="TRNASYNTHGLU"/>
</dbReference>
<keyword evidence="7" id="KW-0479">Metal-binding</keyword>
<dbReference type="InterPro" id="IPR020751">
    <property type="entry name" value="aa-tRNA-synth_I_codon-bd_sub2"/>
</dbReference>
<keyword evidence="5 7" id="KW-0648">Protein biosynthesis</keyword>
<keyword evidence="7" id="KW-0862">Zinc</keyword>
<dbReference type="HAMAP" id="MF_00022">
    <property type="entry name" value="Glu_tRNA_synth_type1"/>
    <property type="match status" value="1"/>
</dbReference>
<dbReference type="PROSITE" id="PS00178">
    <property type="entry name" value="AA_TRNA_LIGASE_I"/>
    <property type="match status" value="1"/>
</dbReference>
<comment type="caution">
    <text evidence="11">The sequence shown here is derived from an EMBL/GenBank/DDBJ whole genome shotgun (WGS) entry which is preliminary data.</text>
</comment>
<sequence length="491" mass="56162">MTDQIRVRYAPSPTGHLHIGNARTALFNYLFARSQGGKFIIRIEDTDVKRNVAGGEENQLHYLRWLGIDWDESVDVGGDYGPYRQTERLELYMKYAEQLMDAGLAYRCYCTEEELEAEREEQKARGETPRYSGKHRDLTLMQQAAFEAEGRVASIRFRVPENRNYTFDDLVKGTISFDTTEMGDFVIIKKDGIATYNFAVVIDDQLMKISHVLRGEDHISNTPRQLMIYEALDFPAPIFGHMTLIVNESRKKLSKRDESIIQFIGQYDDLGYLPEAMFNFITLLGWSPEGERELYSREELIEIFKAERLAKSPALFDMNKLSWINGEYIKQAAVEQVVALCLPHLQRANLVNEQLEETKQQWVRALVALYQDRLRYGAEIVSLTATFFEQAVIDEEEAQAVLAEEQVPVVLQALLAQMGDCTEEQFSADKVKEMIKAVQKETGCKGKQLFMPIRAALTGQTHGPDLNQSIWLLGKEKVTTRLTARLDLLTV</sequence>
<comment type="catalytic activity">
    <reaction evidence="7">
        <text>tRNA(Glu) + L-glutamate + ATP = L-glutamyl-tRNA(Glu) + AMP + diphosphate</text>
        <dbReference type="Rhea" id="RHEA:23540"/>
        <dbReference type="Rhea" id="RHEA-COMP:9663"/>
        <dbReference type="Rhea" id="RHEA-COMP:9680"/>
        <dbReference type="ChEBI" id="CHEBI:29985"/>
        <dbReference type="ChEBI" id="CHEBI:30616"/>
        <dbReference type="ChEBI" id="CHEBI:33019"/>
        <dbReference type="ChEBI" id="CHEBI:78442"/>
        <dbReference type="ChEBI" id="CHEBI:78520"/>
        <dbReference type="ChEBI" id="CHEBI:456215"/>
        <dbReference type="EC" id="6.1.1.17"/>
    </reaction>
</comment>
<dbReference type="EMBL" id="JBHUHO010000012">
    <property type="protein sequence ID" value="MFD2114996.1"/>
    <property type="molecule type" value="Genomic_DNA"/>
</dbReference>
<feature type="short sequence motif" description="'KMSKS' region" evidence="7">
    <location>
        <begin position="252"/>
        <end position="256"/>
    </location>
</feature>
<protein>
    <recommendedName>
        <fullName evidence="7">Glutamate--tRNA ligase</fullName>
        <ecNumber evidence="7">6.1.1.17</ecNumber>
    </recommendedName>
    <alternativeName>
        <fullName evidence="7">Glutamyl-tRNA synthetase</fullName>
        <shortName evidence="7">GluRS</shortName>
    </alternativeName>
</protein>
<feature type="binding site" evidence="7">
    <location>
        <position position="110"/>
    </location>
    <ligand>
        <name>Zn(2+)</name>
        <dbReference type="ChEBI" id="CHEBI:29105"/>
    </ligand>
</feature>
<dbReference type="InterPro" id="IPR020058">
    <property type="entry name" value="Glu/Gln-tRNA-synth_Ib_cat-dom"/>
</dbReference>
<evidence type="ECO:0000313" key="11">
    <source>
        <dbReference type="EMBL" id="MFD2114996.1"/>
    </source>
</evidence>
<dbReference type="InterPro" id="IPR045462">
    <property type="entry name" value="aa-tRNA-synth_I_cd-bd"/>
</dbReference>
<evidence type="ECO:0000256" key="7">
    <source>
        <dbReference type="HAMAP-Rule" id="MF_00022"/>
    </source>
</evidence>